<dbReference type="Pfam" id="PF06821">
    <property type="entry name" value="Ser_hydrolase"/>
    <property type="match status" value="1"/>
</dbReference>
<protein>
    <submittedName>
        <fullName evidence="1">Alpha/beta fold hydrolase</fullName>
    </submittedName>
</protein>
<sequence length="180" mass="19692">MEANVLTVPGLYGSGPEHWQTIWEKLPGFKRIEQQNWDAPALKDWVQTIEEAVTEAGPDVVIAAHSLGCIALVHWARQTQQQIRGALLVAPADAERPGFPEAATGFTPIPLEPLPFKSIVVSSTNDEFASLQRAQSFADAWGSRFVNAGEIGHINAASKLGEWPIGQKLVTELVMNWQTL</sequence>
<dbReference type="Proteomes" id="UP000461730">
    <property type="component" value="Unassembled WGS sequence"/>
</dbReference>
<dbReference type="InterPro" id="IPR010662">
    <property type="entry name" value="RBBP9/YdeN"/>
</dbReference>
<gene>
    <name evidence="1" type="ORF">GO493_23570</name>
</gene>
<dbReference type="RefSeq" id="WP_157308693.1">
    <property type="nucleotide sequence ID" value="NZ_WRXN01000012.1"/>
</dbReference>
<keyword evidence="1" id="KW-0378">Hydrolase</keyword>
<keyword evidence="2" id="KW-1185">Reference proteome</keyword>
<dbReference type="GO" id="GO:0016787">
    <property type="term" value="F:hydrolase activity"/>
    <property type="evidence" value="ECO:0007669"/>
    <property type="project" value="UniProtKB-KW"/>
</dbReference>
<dbReference type="AlphaFoldDB" id="A0A7K1UAE6"/>
<dbReference type="Gene3D" id="3.40.50.1820">
    <property type="entry name" value="alpha/beta hydrolase"/>
    <property type="match status" value="1"/>
</dbReference>
<dbReference type="SUPFAM" id="SSF53474">
    <property type="entry name" value="alpha/beta-Hydrolases"/>
    <property type="match status" value="1"/>
</dbReference>
<dbReference type="InterPro" id="IPR029058">
    <property type="entry name" value="AB_hydrolase_fold"/>
</dbReference>
<name>A0A7K1UAE6_9BACT</name>
<reference evidence="1 2" key="1">
    <citation type="submission" date="2019-12" db="EMBL/GenBank/DDBJ databases">
        <title>Chitinophaga sp. strain ysch24 (GDMCC 1.1355), whole genome shotgun sequence.</title>
        <authorList>
            <person name="Zhang X."/>
        </authorList>
    </citation>
    <scope>NUCLEOTIDE SEQUENCE [LARGE SCALE GENOMIC DNA]</scope>
    <source>
        <strain evidence="2">ysch24</strain>
    </source>
</reference>
<evidence type="ECO:0000313" key="1">
    <source>
        <dbReference type="EMBL" id="MVT11268.1"/>
    </source>
</evidence>
<dbReference type="EMBL" id="WRXN01000012">
    <property type="protein sequence ID" value="MVT11268.1"/>
    <property type="molecule type" value="Genomic_DNA"/>
</dbReference>
<evidence type="ECO:0000313" key="2">
    <source>
        <dbReference type="Proteomes" id="UP000461730"/>
    </source>
</evidence>
<accession>A0A7K1UAE6</accession>
<proteinExistence type="predicted"/>
<comment type="caution">
    <text evidence="1">The sequence shown here is derived from an EMBL/GenBank/DDBJ whole genome shotgun (WGS) entry which is preliminary data.</text>
</comment>
<organism evidence="1 2">
    <name type="scientific">Chitinophaga tropicalis</name>
    <dbReference type="NCBI Taxonomy" id="2683588"/>
    <lineage>
        <taxon>Bacteria</taxon>
        <taxon>Pseudomonadati</taxon>
        <taxon>Bacteroidota</taxon>
        <taxon>Chitinophagia</taxon>
        <taxon>Chitinophagales</taxon>
        <taxon>Chitinophagaceae</taxon>
        <taxon>Chitinophaga</taxon>
    </lineage>
</organism>